<protein>
    <submittedName>
        <fullName evidence="12">Heme biosynthesis HemY N-terminal domain-containing protein</fullName>
    </submittedName>
</protein>
<evidence type="ECO:0000256" key="4">
    <source>
        <dbReference type="ARBA" id="ARBA00022475"/>
    </source>
</evidence>
<evidence type="ECO:0000259" key="11">
    <source>
        <dbReference type="Pfam" id="PF07219"/>
    </source>
</evidence>
<keyword evidence="5" id="KW-0997">Cell inner membrane</keyword>
<comment type="caution">
    <text evidence="12">The sequence shown here is derived from an EMBL/GenBank/DDBJ whole genome shotgun (WGS) entry which is preliminary data.</text>
</comment>
<evidence type="ECO:0000256" key="6">
    <source>
        <dbReference type="ARBA" id="ARBA00022692"/>
    </source>
</evidence>
<comment type="subcellular location">
    <subcellularLocation>
        <location evidence="2">Cell inner membrane</location>
        <topology evidence="2">Multi-pass membrane protein</topology>
    </subcellularLocation>
</comment>
<evidence type="ECO:0000256" key="1">
    <source>
        <dbReference type="ARBA" id="ARBA00002962"/>
    </source>
</evidence>
<evidence type="ECO:0000256" key="2">
    <source>
        <dbReference type="ARBA" id="ARBA00004429"/>
    </source>
</evidence>
<evidence type="ECO:0000256" key="3">
    <source>
        <dbReference type="ARBA" id="ARBA00004744"/>
    </source>
</evidence>
<keyword evidence="8 10" id="KW-0472">Membrane</keyword>
<evidence type="ECO:0000256" key="7">
    <source>
        <dbReference type="ARBA" id="ARBA00022989"/>
    </source>
</evidence>
<gene>
    <name evidence="12" type="ORF">ABS311_11505</name>
</gene>
<feature type="domain" description="HemY N-terminal" evidence="11">
    <location>
        <begin position="26"/>
        <end position="131"/>
    </location>
</feature>
<evidence type="ECO:0000256" key="5">
    <source>
        <dbReference type="ARBA" id="ARBA00022519"/>
    </source>
</evidence>
<evidence type="ECO:0000256" key="8">
    <source>
        <dbReference type="ARBA" id="ARBA00023136"/>
    </source>
</evidence>
<keyword evidence="6 10" id="KW-0812">Transmembrane</keyword>
<keyword evidence="9" id="KW-0627">Porphyrin biosynthesis</keyword>
<dbReference type="Gene3D" id="1.25.40.10">
    <property type="entry name" value="Tetratricopeptide repeat domain"/>
    <property type="match status" value="2"/>
</dbReference>
<reference evidence="12 13" key="1">
    <citation type="submission" date="2024-06" db="EMBL/GenBank/DDBJ databases">
        <authorList>
            <person name="Chen R.Y."/>
        </authorList>
    </citation>
    <scope>NUCLEOTIDE SEQUENCE [LARGE SCALE GENOMIC DNA]</scope>
    <source>
        <strain evidence="12 13">D2</strain>
    </source>
</reference>
<dbReference type="SUPFAM" id="SSF48452">
    <property type="entry name" value="TPR-like"/>
    <property type="match status" value="2"/>
</dbReference>
<dbReference type="Pfam" id="PF07219">
    <property type="entry name" value="HemY_N"/>
    <property type="match status" value="1"/>
</dbReference>
<evidence type="ECO:0000256" key="9">
    <source>
        <dbReference type="ARBA" id="ARBA00023244"/>
    </source>
</evidence>
<evidence type="ECO:0000256" key="10">
    <source>
        <dbReference type="SAM" id="Phobius"/>
    </source>
</evidence>
<proteinExistence type="predicted"/>
<dbReference type="InterPro" id="IPR011990">
    <property type="entry name" value="TPR-like_helical_dom_sf"/>
</dbReference>
<keyword evidence="13" id="KW-1185">Reference proteome</keyword>
<keyword evidence="4" id="KW-1003">Cell membrane</keyword>
<comment type="function">
    <text evidence="1">Involved in a late step of protoheme IX synthesis.</text>
</comment>
<evidence type="ECO:0000313" key="12">
    <source>
        <dbReference type="EMBL" id="MER2492502.1"/>
    </source>
</evidence>
<feature type="transmembrane region" description="Helical" evidence="10">
    <location>
        <begin position="35"/>
        <end position="55"/>
    </location>
</feature>
<comment type="pathway">
    <text evidence="3">Porphyrin-containing compound metabolism; protoheme biosynthesis.</text>
</comment>
<evidence type="ECO:0000313" key="13">
    <source>
        <dbReference type="Proteomes" id="UP001467690"/>
    </source>
</evidence>
<sequence length="395" mass="44808">MIRILVLFILACALLAGGAVLVEEKGYVLIHVAGWSWEASFIGFLFIILVAYLVFKLIEKVLISLFSVRRSFSNWRKNRKQSTSLHALQQSIEALLSGQWQKAEQLSLKHAKYSPIASSHYLIAAEAAKNCGQHEESSLYLLRAQENGDESHKQLAMAQSLQQEGKTDKAIELTEKLYRENKKNTQTLLLLARLYETSEDFEKLRELLPDVKRYAEITDSELQLLALKAWQPIFTQAALDNSERTIEQAYKQLTKLVGTSGNARQNYFSALLAAGCHSTVEKKLIKLFDEDTHKNQTTINILKTLELNQPLKLIAWLEKKLKSNPQDDWLKIALAITAAKNRDWQLAQQAMESAIRQLPSAENYAILGDIYQENQQSEKAKQCYRKGLSLLLDAA</sequence>
<dbReference type="InterPro" id="IPR010817">
    <property type="entry name" value="HemY_N"/>
</dbReference>
<dbReference type="NCBIfam" id="TIGR00540">
    <property type="entry name" value="TPR_hemY_coli"/>
    <property type="match status" value="1"/>
</dbReference>
<name>A0ABV1RIL5_9ALTE</name>
<organism evidence="12 13">
    <name type="scientific">Catenovulum sediminis</name>
    <dbReference type="NCBI Taxonomy" id="1740262"/>
    <lineage>
        <taxon>Bacteria</taxon>
        <taxon>Pseudomonadati</taxon>
        <taxon>Pseudomonadota</taxon>
        <taxon>Gammaproteobacteria</taxon>
        <taxon>Alteromonadales</taxon>
        <taxon>Alteromonadaceae</taxon>
        <taxon>Catenovulum</taxon>
    </lineage>
</organism>
<accession>A0ABV1RIL5</accession>
<dbReference type="Pfam" id="PF13181">
    <property type="entry name" value="TPR_8"/>
    <property type="match status" value="1"/>
</dbReference>
<dbReference type="Proteomes" id="UP001467690">
    <property type="component" value="Unassembled WGS sequence"/>
</dbReference>
<dbReference type="EMBL" id="JBELOE010000212">
    <property type="protein sequence ID" value="MER2492502.1"/>
    <property type="molecule type" value="Genomic_DNA"/>
</dbReference>
<dbReference type="RefSeq" id="WP_143870446.1">
    <property type="nucleotide sequence ID" value="NZ_CP041660.1"/>
</dbReference>
<keyword evidence="7 10" id="KW-1133">Transmembrane helix</keyword>
<dbReference type="InterPro" id="IPR005254">
    <property type="entry name" value="Heme_biosyn_assoc_TPR_pro"/>
</dbReference>
<dbReference type="InterPro" id="IPR019734">
    <property type="entry name" value="TPR_rpt"/>
</dbReference>